<dbReference type="Proteomes" id="UP000277256">
    <property type="component" value="Unassembled WGS sequence"/>
</dbReference>
<reference evidence="1 2" key="1">
    <citation type="submission" date="2018-12" db="EMBL/GenBank/DDBJ databases">
        <title>Glycomyces sp. YIM 121974 draft genome.</title>
        <authorList>
            <person name="Li Q."/>
        </authorList>
    </citation>
    <scope>NUCLEOTIDE SEQUENCE [LARGE SCALE GENOMIC DNA]</scope>
    <source>
        <strain evidence="1 2">YIM 121974</strain>
    </source>
</reference>
<organism evidence="1 2">
    <name type="scientific">Glycomyces terrestris</name>
    <dbReference type="NCBI Taxonomy" id="2493553"/>
    <lineage>
        <taxon>Bacteria</taxon>
        <taxon>Bacillati</taxon>
        <taxon>Actinomycetota</taxon>
        <taxon>Actinomycetes</taxon>
        <taxon>Glycomycetales</taxon>
        <taxon>Glycomycetaceae</taxon>
        <taxon>Glycomyces</taxon>
    </lineage>
</organism>
<sequence length="120" mass="12859">MTDADLLSITAETGETPDLLAMLRRDPDLNRAGITLSTADGAGSGETLGDLTDTIHAVVANDALLTAATTTIGVWLGARIRPTRIRVRRGDVEVEVETVRAKRADAYARELLDALSDREE</sequence>
<keyword evidence="2" id="KW-1185">Reference proteome</keyword>
<name>A0A426UVN8_9ACTN</name>
<evidence type="ECO:0000313" key="2">
    <source>
        <dbReference type="Proteomes" id="UP000277256"/>
    </source>
</evidence>
<evidence type="ECO:0000313" key="1">
    <source>
        <dbReference type="EMBL" id="RRR98390.1"/>
    </source>
</evidence>
<dbReference type="InterPro" id="IPR045428">
    <property type="entry name" value="EACC1"/>
</dbReference>
<dbReference type="EMBL" id="RSEB01000004">
    <property type="protein sequence ID" value="RRR98390.1"/>
    <property type="molecule type" value="Genomic_DNA"/>
</dbReference>
<dbReference type="Pfam" id="PF19953">
    <property type="entry name" value="EACC1"/>
    <property type="match status" value="1"/>
</dbReference>
<dbReference type="AlphaFoldDB" id="A0A426UVN8"/>
<gene>
    <name evidence="1" type="ORF">EIW28_15970</name>
</gene>
<protein>
    <submittedName>
        <fullName evidence="1">Uncharacterized protein</fullName>
    </submittedName>
</protein>
<accession>A0A426UVN8</accession>
<dbReference type="OrthoDB" id="5193369at2"/>
<proteinExistence type="predicted"/>
<comment type="caution">
    <text evidence="1">The sequence shown here is derived from an EMBL/GenBank/DDBJ whole genome shotgun (WGS) entry which is preliminary data.</text>
</comment>
<dbReference type="RefSeq" id="WP_125248698.1">
    <property type="nucleotide sequence ID" value="NZ_RSEB01000004.1"/>
</dbReference>